<feature type="region of interest" description="Disordered" evidence="1">
    <location>
        <begin position="100"/>
        <end position="126"/>
    </location>
</feature>
<evidence type="ECO:0000313" key="3">
    <source>
        <dbReference type="Proteomes" id="UP000292402"/>
    </source>
</evidence>
<dbReference type="AlphaFoldDB" id="A0A4Q4M9Z0"/>
<evidence type="ECO:0000313" key="2">
    <source>
        <dbReference type="EMBL" id="RYN46575.1"/>
    </source>
</evidence>
<evidence type="ECO:0000256" key="1">
    <source>
        <dbReference type="SAM" id="MobiDB-lite"/>
    </source>
</evidence>
<dbReference type="Proteomes" id="UP000292402">
    <property type="component" value="Unassembled WGS sequence"/>
</dbReference>
<protein>
    <submittedName>
        <fullName evidence="2">Uncharacterized protein</fullName>
    </submittedName>
</protein>
<organism evidence="2 3">
    <name type="scientific">Alternaria tenuissima</name>
    <dbReference type="NCBI Taxonomy" id="119927"/>
    <lineage>
        <taxon>Eukaryota</taxon>
        <taxon>Fungi</taxon>
        <taxon>Dikarya</taxon>
        <taxon>Ascomycota</taxon>
        <taxon>Pezizomycotina</taxon>
        <taxon>Dothideomycetes</taxon>
        <taxon>Pleosporomycetidae</taxon>
        <taxon>Pleosporales</taxon>
        <taxon>Pleosporineae</taxon>
        <taxon>Pleosporaceae</taxon>
        <taxon>Alternaria</taxon>
        <taxon>Alternaria sect. Alternaria</taxon>
        <taxon>Alternaria alternata complex</taxon>
    </lineage>
</organism>
<sequence>MGDKGCRMQTELPKCASGIDFFPWIAFLVKHVEPDRCRNKREEREEREFVCILSPHDPVNTEVLQKRTHLMPVEEGGMVWIEPIEKEEILVATTLYSDRAPDEHRRQLNTPPTTTTQLQHVITQPP</sequence>
<proteinExistence type="predicted"/>
<accession>A0A4Q4M9Z0</accession>
<comment type="caution">
    <text evidence="2">The sequence shown here is derived from an EMBL/GenBank/DDBJ whole genome shotgun (WGS) entry which is preliminary data.</text>
</comment>
<name>A0A4Q4M9Z0_9PLEO</name>
<gene>
    <name evidence="2" type="ORF">AA0114_g8202</name>
</gene>
<reference evidence="3" key="1">
    <citation type="journal article" date="2019" name="bioRxiv">
        <title>Genomics, evolutionary history and diagnostics of the Alternaria alternata species group including apple and Asian pear pathotypes.</title>
        <authorList>
            <person name="Armitage A.D."/>
            <person name="Cockerton H.M."/>
            <person name="Sreenivasaprasad S."/>
            <person name="Woodhall J.W."/>
            <person name="Lane C.R."/>
            <person name="Harrison R.J."/>
            <person name="Clarkson J.P."/>
        </authorList>
    </citation>
    <scope>NUCLEOTIDE SEQUENCE [LARGE SCALE GENOMIC DNA]</scope>
    <source>
        <strain evidence="3">FERA 1082</strain>
    </source>
</reference>
<dbReference type="EMBL" id="PDXA01000029">
    <property type="protein sequence ID" value="RYN46575.1"/>
    <property type="molecule type" value="Genomic_DNA"/>
</dbReference>
<feature type="compositionally biased region" description="Polar residues" evidence="1">
    <location>
        <begin position="117"/>
        <end position="126"/>
    </location>
</feature>